<evidence type="ECO:0000313" key="3">
    <source>
        <dbReference type="EMBL" id="GGJ32674.1"/>
    </source>
</evidence>
<keyword evidence="2" id="KW-0963">Cytoplasm</keyword>
<keyword evidence="4" id="KW-1185">Reference proteome</keyword>
<name>A0ABQ2CZK1_9DEIO</name>
<protein>
    <recommendedName>
        <fullName evidence="2">PF03932 family protein CutC</fullName>
    </recommendedName>
</protein>
<sequence>MHFEVCVESLEGALAARRGGATRIELCSSLIEGGLTPSAGLIREVKRHCGLPVHVMVRPRSGDFLYTGPELEVMLSDIEFCHFAEVDGLVFGALDSQGEVDVQAMQQLVRAAGNLPVTFHRAFDVCRTPVRALEQLLALGVRRILTSGQQKTAFEGRQLIAALERQARGRIILLAGSGVSPQNVLALLQETRVREIHFSARSGAPSHPVQVREHLKFGVSEEHWVTSEENVRAVVRAVLGQ</sequence>
<comment type="subcellular location">
    <subcellularLocation>
        <location evidence="2">Cytoplasm</location>
    </subcellularLocation>
</comment>
<dbReference type="Gene3D" id="3.20.20.380">
    <property type="entry name" value="Copper homeostasis (CutC) domain"/>
    <property type="match status" value="1"/>
</dbReference>
<comment type="caution">
    <text evidence="3">The sequence shown here is derived from an EMBL/GenBank/DDBJ whole genome shotgun (WGS) entry which is preliminary data.</text>
</comment>
<organism evidence="3 4">
    <name type="scientific">Deinococcus roseus</name>
    <dbReference type="NCBI Taxonomy" id="392414"/>
    <lineage>
        <taxon>Bacteria</taxon>
        <taxon>Thermotogati</taxon>
        <taxon>Deinococcota</taxon>
        <taxon>Deinococci</taxon>
        <taxon>Deinococcales</taxon>
        <taxon>Deinococcaceae</taxon>
        <taxon>Deinococcus</taxon>
    </lineage>
</organism>
<gene>
    <name evidence="2 3" type="primary">cutC</name>
    <name evidence="3" type="ORF">GCM10008938_18650</name>
</gene>
<comment type="similarity">
    <text evidence="1 2">Belongs to the CutC family.</text>
</comment>
<reference evidence="4" key="1">
    <citation type="journal article" date="2019" name="Int. J. Syst. Evol. Microbiol.">
        <title>The Global Catalogue of Microorganisms (GCM) 10K type strain sequencing project: providing services to taxonomists for standard genome sequencing and annotation.</title>
        <authorList>
            <consortium name="The Broad Institute Genomics Platform"/>
            <consortium name="The Broad Institute Genome Sequencing Center for Infectious Disease"/>
            <person name="Wu L."/>
            <person name="Ma J."/>
        </authorList>
    </citation>
    <scope>NUCLEOTIDE SEQUENCE [LARGE SCALE GENOMIC DNA]</scope>
    <source>
        <strain evidence="4">JCM 14370</strain>
    </source>
</reference>
<dbReference type="HAMAP" id="MF_00795">
    <property type="entry name" value="CutC"/>
    <property type="match status" value="1"/>
</dbReference>
<dbReference type="EMBL" id="BMOD01000005">
    <property type="protein sequence ID" value="GGJ32674.1"/>
    <property type="molecule type" value="Genomic_DNA"/>
</dbReference>
<dbReference type="Proteomes" id="UP000632222">
    <property type="component" value="Unassembled WGS sequence"/>
</dbReference>
<dbReference type="InterPro" id="IPR005627">
    <property type="entry name" value="CutC-like"/>
</dbReference>
<accession>A0ABQ2CZK1</accession>
<dbReference type="PANTHER" id="PTHR12598">
    <property type="entry name" value="COPPER HOMEOSTASIS PROTEIN CUTC"/>
    <property type="match status" value="1"/>
</dbReference>
<dbReference type="PANTHER" id="PTHR12598:SF0">
    <property type="entry name" value="COPPER HOMEOSTASIS PROTEIN CUTC HOMOLOG"/>
    <property type="match status" value="1"/>
</dbReference>
<comment type="caution">
    <text evidence="2">Once thought to be involved in copper homeostasis, experiments in E.coli have shown this is not the case.</text>
</comment>
<evidence type="ECO:0000256" key="2">
    <source>
        <dbReference type="HAMAP-Rule" id="MF_00795"/>
    </source>
</evidence>
<dbReference type="InterPro" id="IPR036822">
    <property type="entry name" value="CutC-like_dom_sf"/>
</dbReference>
<proteinExistence type="inferred from homology"/>
<dbReference type="SUPFAM" id="SSF110395">
    <property type="entry name" value="CutC-like"/>
    <property type="match status" value="1"/>
</dbReference>
<dbReference type="Pfam" id="PF03932">
    <property type="entry name" value="CutC"/>
    <property type="match status" value="1"/>
</dbReference>
<evidence type="ECO:0000313" key="4">
    <source>
        <dbReference type="Proteomes" id="UP000632222"/>
    </source>
</evidence>
<dbReference type="RefSeq" id="WP_189002413.1">
    <property type="nucleotide sequence ID" value="NZ_BMOD01000005.1"/>
</dbReference>
<evidence type="ECO:0000256" key="1">
    <source>
        <dbReference type="ARBA" id="ARBA00007768"/>
    </source>
</evidence>